<sequence length="177" mass="19646">MTGPIVAEGALVRLDLPYKRPPAALVGNSRAHWRRRSADTKQVRADVLRLAQAAGLHRLDRPVEHVTVTLTWAPGDRRRRDADNLWPLLKACCDALARGRQDWVGLDLVPDDTPTWMEKRAPRIEPPPTAAGMWLDVGLRFRLDPLSASVSPAADARRTVHPRAADRPPTARQGART</sequence>
<evidence type="ECO:0000313" key="4">
    <source>
        <dbReference type="Proteomes" id="UP000694300"/>
    </source>
</evidence>
<evidence type="ECO:0000313" key="2">
    <source>
        <dbReference type="EMBL" id="MBW0131208.1"/>
    </source>
</evidence>
<feature type="region of interest" description="Disordered" evidence="1">
    <location>
        <begin position="150"/>
        <end position="177"/>
    </location>
</feature>
<reference evidence="3 4" key="1">
    <citation type="submission" date="2020-11" db="EMBL/GenBank/DDBJ databases">
        <title>Pseudonocardia abyssalis sp. nov. and Pseudonocardia oceani sp. nov., description and phylogenomic analysis of two novel actinomycetes isolated from the deep Southern Ocean.</title>
        <authorList>
            <person name="Parra J."/>
        </authorList>
    </citation>
    <scope>NUCLEOTIDE SEQUENCE [LARGE SCALE GENOMIC DNA]</scope>
    <source>
        <strain evidence="3">KRD-185</strain>
        <strain evidence="4">KRD185</strain>
    </source>
</reference>
<gene>
    <name evidence="2" type="ORF">I4I82_26510</name>
    <name evidence="3" type="ORF">I4I82_33800</name>
</gene>
<dbReference type="RefSeq" id="WP_218596169.1">
    <property type="nucleotide sequence ID" value="NZ_JADQDE010000005.1"/>
</dbReference>
<protein>
    <submittedName>
        <fullName evidence="3">Uncharacterized protein</fullName>
    </submittedName>
</protein>
<dbReference type="Proteomes" id="UP000694300">
    <property type="component" value="Unassembled WGS sequence"/>
</dbReference>
<feature type="compositionally biased region" description="Basic and acidic residues" evidence="1">
    <location>
        <begin position="155"/>
        <end position="166"/>
    </location>
</feature>
<keyword evidence="4" id="KW-1185">Reference proteome</keyword>
<organism evidence="3 4">
    <name type="scientific">Pseudonocardia oceani</name>
    <dbReference type="NCBI Taxonomy" id="2792013"/>
    <lineage>
        <taxon>Bacteria</taxon>
        <taxon>Bacillati</taxon>
        <taxon>Actinomycetota</taxon>
        <taxon>Actinomycetes</taxon>
        <taxon>Pseudonocardiales</taxon>
        <taxon>Pseudonocardiaceae</taxon>
        <taxon>Pseudonocardia</taxon>
    </lineage>
</organism>
<dbReference type="EMBL" id="JADQDF010000001">
    <property type="protein sequence ID" value="MBW0131208.1"/>
    <property type="molecule type" value="Genomic_DNA"/>
</dbReference>
<comment type="caution">
    <text evidence="3">The sequence shown here is derived from an EMBL/GenBank/DDBJ whole genome shotgun (WGS) entry which is preliminary data.</text>
</comment>
<evidence type="ECO:0000256" key="1">
    <source>
        <dbReference type="SAM" id="MobiDB-lite"/>
    </source>
</evidence>
<name>A0ABS6UK44_9PSEU</name>
<evidence type="ECO:0000313" key="3">
    <source>
        <dbReference type="EMBL" id="MBW0132625.1"/>
    </source>
</evidence>
<accession>A0ABS6UK44</accession>
<proteinExistence type="predicted"/>
<dbReference type="EMBL" id="JADQDF010000003">
    <property type="protein sequence ID" value="MBW0132625.1"/>
    <property type="molecule type" value="Genomic_DNA"/>
</dbReference>